<comment type="catalytic activity">
    <reaction evidence="22">
        <text>methotrexate(in) + H(+)(in) = methotrexate(out) + H(+)(out)</text>
        <dbReference type="Rhea" id="RHEA:70163"/>
        <dbReference type="ChEBI" id="CHEBI:15378"/>
        <dbReference type="ChEBI" id="CHEBI:50681"/>
    </reaction>
</comment>
<evidence type="ECO:0000256" key="21">
    <source>
        <dbReference type="ARBA" id="ARBA00047769"/>
    </source>
</evidence>
<comment type="similarity">
    <text evidence="18">Belongs to the major facilitator superfamily. SLC46A family.</text>
</comment>
<proteinExistence type="inferred from homology"/>
<evidence type="ECO:0000256" key="22">
    <source>
        <dbReference type="ARBA" id="ARBA00047850"/>
    </source>
</evidence>
<name>A0A667WXT0_9TELE</name>
<feature type="transmembrane region" description="Helical" evidence="24">
    <location>
        <begin position="300"/>
        <end position="316"/>
    </location>
</feature>
<dbReference type="OrthoDB" id="419734at2759"/>
<comment type="catalytic activity">
    <reaction evidence="21">
        <text>pemetrexed(in) + H(+)(in) = pemetrexed(out) + H(+)(out)</text>
        <dbReference type="Rhea" id="RHEA:70171"/>
        <dbReference type="ChEBI" id="CHEBI:15378"/>
        <dbReference type="ChEBI" id="CHEBI:63724"/>
    </reaction>
</comment>
<dbReference type="GO" id="GO:0005542">
    <property type="term" value="F:folic acid binding"/>
    <property type="evidence" value="ECO:0007669"/>
    <property type="project" value="UniProtKB-KW"/>
</dbReference>
<feature type="region of interest" description="Disordered" evidence="23">
    <location>
        <begin position="1"/>
        <end position="30"/>
    </location>
</feature>
<dbReference type="RefSeq" id="XP_029922072.1">
    <property type="nucleotide sequence ID" value="XM_030066212.1"/>
</dbReference>
<dbReference type="GeneTree" id="ENSGT00950000183096"/>
<evidence type="ECO:0000256" key="7">
    <source>
        <dbReference type="ARBA" id="ARBA00022490"/>
    </source>
</evidence>
<evidence type="ECO:0000256" key="17">
    <source>
        <dbReference type="ARBA" id="ARBA00036250"/>
    </source>
</evidence>
<evidence type="ECO:0000256" key="18">
    <source>
        <dbReference type="ARBA" id="ARBA00038227"/>
    </source>
</evidence>
<keyword evidence="13 24" id="KW-0472">Membrane</keyword>
<keyword evidence="11" id="KW-0290">Folate-binding</keyword>
<dbReference type="Gene3D" id="1.20.1250.20">
    <property type="entry name" value="MFS general substrate transporter like domains"/>
    <property type="match status" value="1"/>
</dbReference>
<evidence type="ECO:0000256" key="9">
    <source>
        <dbReference type="ARBA" id="ARBA00022753"/>
    </source>
</evidence>
<keyword evidence="9" id="KW-0967">Endosome</keyword>
<dbReference type="Ensembl" id="ENSMMDT00005006597.1">
    <property type="protein sequence ID" value="ENSMMDP00005006428.1"/>
    <property type="gene ID" value="ENSMMDG00005003532.1"/>
</dbReference>
<keyword evidence="26" id="KW-1185">Reference proteome</keyword>
<dbReference type="AlphaFoldDB" id="A0A667WXT0"/>
<evidence type="ECO:0000256" key="1">
    <source>
        <dbReference type="ARBA" id="ARBA00004337"/>
    </source>
</evidence>
<evidence type="ECO:0000313" key="25">
    <source>
        <dbReference type="Ensembl" id="ENSMMDP00005006428.1"/>
    </source>
</evidence>
<protein>
    <recommendedName>
        <fullName evidence="19">Proton-coupled folate transporter</fullName>
    </recommendedName>
    <alternativeName>
        <fullName evidence="20">Solute carrier family 46 member 1</fullName>
    </alternativeName>
</protein>
<accession>A0A667WXT0</accession>
<dbReference type="CTD" id="113235"/>
<organism evidence="25 26">
    <name type="scientific">Myripristis murdjan</name>
    <name type="common">pinecone soldierfish</name>
    <dbReference type="NCBI Taxonomy" id="586833"/>
    <lineage>
        <taxon>Eukaryota</taxon>
        <taxon>Metazoa</taxon>
        <taxon>Chordata</taxon>
        <taxon>Craniata</taxon>
        <taxon>Vertebrata</taxon>
        <taxon>Euteleostomi</taxon>
        <taxon>Actinopterygii</taxon>
        <taxon>Neopterygii</taxon>
        <taxon>Teleostei</taxon>
        <taxon>Neoteleostei</taxon>
        <taxon>Acanthomorphata</taxon>
        <taxon>Holocentriformes</taxon>
        <taxon>Holocentridae</taxon>
        <taxon>Myripristis</taxon>
    </lineage>
</organism>
<dbReference type="GO" id="GO:0015293">
    <property type="term" value="F:symporter activity"/>
    <property type="evidence" value="ECO:0007669"/>
    <property type="project" value="UniProtKB-KW"/>
</dbReference>
<evidence type="ECO:0000256" key="15">
    <source>
        <dbReference type="ARBA" id="ARBA00023180"/>
    </source>
</evidence>
<evidence type="ECO:0000256" key="6">
    <source>
        <dbReference type="ARBA" id="ARBA00022475"/>
    </source>
</evidence>
<keyword evidence="12 24" id="KW-1133">Transmembrane helix</keyword>
<evidence type="ECO:0000256" key="14">
    <source>
        <dbReference type="ARBA" id="ARBA00023157"/>
    </source>
</evidence>
<feature type="transmembrane region" description="Helical" evidence="24">
    <location>
        <begin position="422"/>
        <end position="444"/>
    </location>
</feature>
<evidence type="ECO:0000256" key="11">
    <source>
        <dbReference type="ARBA" id="ARBA00022954"/>
    </source>
</evidence>
<evidence type="ECO:0000256" key="2">
    <source>
        <dbReference type="ARBA" id="ARBA00004424"/>
    </source>
</evidence>
<dbReference type="Proteomes" id="UP000472263">
    <property type="component" value="Chromosome 13"/>
</dbReference>
<sequence length="491" mass="53210">MDEPDTAAILPGDVLSTPEEDMSPSGSLDHIEETGRKTCRCVRPPFACPLSVSVEPVMFLSMFSLALQAPLATQYLWDRISEDLGYNGTRGEGCGGAPDPLQQEVQTLTAHWNLYISLGGFAVSLFVVTLLGSWSDLAGRRPILIISNLGMAVQAVVYLVVMYLKLPVGLFLMGRLLSGLSGDFNAILAGCFAYVADTSDRRSRTFRVAVLEACLGVSGMLASIIGGQWRRAQGYINPFWLVLATNLAAALYVYLFVPESVVPDPSAKLLTTRHHRAIWSLYSKGSITGEGGGNYQRCKLWLYTLCFFLVVMVHFGSRELYVLYELSEPLCWGPELIGYGSAAQHLAYLTSLLGLRIMQVCLEDSWVALVSLASNIAGLVVISIANTTALMFTGYGVCFLFMAATPVLRSKLSKLVGSSEQGALFASVACVEGLCSLVGSSLFNSLYPATLHFMKGFPFLFAAIILFIPAGIIGTVECQDKRRDNRDSTAS</sequence>
<evidence type="ECO:0000256" key="3">
    <source>
        <dbReference type="ARBA" id="ARBA00004496"/>
    </source>
</evidence>
<keyword evidence="7" id="KW-0963">Cytoplasm</keyword>
<dbReference type="PRINTS" id="PR01035">
    <property type="entry name" value="TCRTETA"/>
</dbReference>
<keyword evidence="15" id="KW-0325">Glycoprotein</keyword>
<dbReference type="InterPro" id="IPR001958">
    <property type="entry name" value="Tet-R_TetA/multi-R_MdtG-like"/>
</dbReference>
<dbReference type="GO" id="GO:0016323">
    <property type="term" value="C:basolateral plasma membrane"/>
    <property type="evidence" value="ECO:0007669"/>
    <property type="project" value="UniProtKB-SubCell"/>
</dbReference>
<evidence type="ECO:0000256" key="13">
    <source>
        <dbReference type="ARBA" id="ARBA00023136"/>
    </source>
</evidence>
<evidence type="ECO:0000256" key="5">
    <source>
        <dbReference type="ARBA" id="ARBA00022448"/>
    </source>
</evidence>
<reference evidence="25" key="2">
    <citation type="submission" date="2025-08" db="UniProtKB">
        <authorList>
            <consortium name="Ensembl"/>
        </authorList>
    </citation>
    <scope>IDENTIFICATION</scope>
</reference>
<evidence type="ECO:0000256" key="4">
    <source>
        <dbReference type="ARBA" id="ARBA00004554"/>
    </source>
</evidence>
<dbReference type="GO" id="GO:0010008">
    <property type="term" value="C:endosome membrane"/>
    <property type="evidence" value="ECO:0007669"/>
    <property type="project" value="UniProtKB-SubCell"/>
</dbReference>
<keyword evidence="10" id="KW-0769">Symport</keyword>
<dbReference type="PANTHER" id="PTHR23507:SF2">
    <property type="entry name" value="PROTON-COUPLED FOLATE TRANSPORTER"/>
    <property type="match status" value="1"/>
</dbReference>
<keyword evidence="8 24" id="KW-0812">Transmembrane</keyword>
<evidence type="ECO:0000256" key="10">
    <source>
        <dbReference type="ARBA" id="ARBA00022847"/>
    </source>
</evidence>
<dbReference type="SUPFAM" id="SSF103473">
    <property type="entry name" value="MFS general substrate transporter"/>
    <property type="match status" value="1"/>
</dbReference>
<evidence type="ECO:0000256" key="12">
    <source>
        <dbReference type="ARBA" id="ARBA00022989"/>
    </source>
</evidence>
<feature type="transmembrane region" description="Helical" evidence="24">
    <location>
        <begin position="456"/>
        <end position="476"/>
    </location>
</feature>
<dbReference type="GO" id="GO:0016324">
    <property type="term" value="C:apical plasma membrane"/>
    <property type="evidence" value="ECO:0007669"/>
    <property type="project" value="UniProtKB-SubCell"/>
</dbReference>
<dbReference type="FunCoup" id="A0A667WXT0">
    <property type="interactions" value="361"/>
</dbReference>
<comment type="catalytic activity">
    <reaction evidence="17">
        <text>folate(in) + H(+)(in) = folate(out) + H(+)(out)</text>
        <dbReference type="Rhea" id="RHEA:70159"/>
        <dbReference type="ChEBI" id="CHEBI:15378"/>
        <dbReference type="ChEBI" id="CHEBI:62501"/>
    </reaction>
</comment>
<evidence type="ECO:0000256" key="19">
    <source>
        <dbReference type="ARBA" id="ARBA00040650"/>
    </source>
</evidence>
<keyword evidence="14" id="KW-1015">Disulfide bond</keyword>
<dbReference type="CDD" id="cd17449">
    <property type="entry name" value="MFS_SLC46A1_PCFT"/>
    <property type="match status" value="1"/>
</dbReference>
<feature type="transmembrane region" description="Helical" evidence="24">
    <location>
        <begin position="112"/>
        <end position="131"/>
    </location>
</feature>
<reference evidence="25" key="3">
    <citation type="submission" date="2025-09" db="UniProtKB">
        <authorList>
            <consortium name="Ensembl"/>
        </authorList>
    </citation>
    <scope>IDENTIFICATION</scope>
</reference>
<evidence type="ECO:0000256" key="24">
    <source>
        <dbReference type="SAM" id="Phobius"/>
    </source>
</evidence>
<evidence type="ECO:0000256" key="16">
    <source>
        <dbReference type="ARBA" id="ARBA00036193"/>
    </source>
</evidence>
<feature type="transmembrane region" description="Helical" evidence="24">
    <location>
        <begin position="235"/>
        <end position="257"/>
    </location>
</feature>
<dbReference type="InterPro" id="IPR036259">
    <property type="entry name" value="MFS_trans_sf"/>
</dbReference>
<reference evidence="25" key="1">
    <citation type="submission" date="2019-06" db="EMBL/GenBank/DDBJ databases">
        <authorList>
            <consortium name="Wellcome Sanger Institute Data Sharing"/>
        </authorList>
    </citation>
    <scope>NUCLEOTIDE SEQUENCE [LARGE SCALE GENOMIC DNA]</scope>
</reference>
<comment type="catalytic activity">
    <reaction evidence="16">
        <text>(6S)-5-methyl-5,6,7,8-tetrahydrofolate(in) + H(+)(in) = (6S)-5-methyl-5,6,7,8-tetrahydrofolate(out) + H(+)(out)</text>
        <dbReference type="Rhea" id="RHEA:70167"/>
        <dbReference type="ChEBI" id="CHEBI:15378"/>
        <dbReference type="ChEBI" id="CHEBI:18608"/>
    </reaction>
</comment>
<evidence type="ECO:0000313" key="26">
    <source>
        <dbReference type="Proteomes" id="UP000472263"/>
    </source>
</evidence>
<dbReference type="GeneID" id="115369592"/>
<gene>
    <name evidence="25" type="primary">SLC46A1</name>
    <name evidence="25" type="synonym">slc46a1</name>
</gene>
<dbReference type="Pfam" id="PF07690">
    <property type="entry name" value="MFS_1"/>
    <property type="match status" value="1"/>
</dbReference>
<comment type="subcellular location">
    <subcellularLocation>
        <location evidence="2">Apical cell membrane</location>
        <topology evidence="2">Multi-pass membrane protein</topology>
    </subcellularLocation>
    <subcellularLocation>
        <location evidence="4">Basolateral cell membrane</location>
        <topology evidence="4">Multi-pass membrane protein</topology>
    </subcellularLocation>
    <subcellularLocation>
        <location evidence="3">Cytoplasm</location>
    </subcellularLocation>
    <subcellularLocation>
        <location evidence="1">Endosome membrane</location>
        <topology evidence="1">Multi-pass membrane protein</topology>
    </subcellularLocation>
</comment>
<feature type="transmembrane region" description="Helical" evidence="24">
    <location>
        <begin position="46"/>
        <end position="67"/>
    </location>
</feature>
<dbReference type="InParanoid" id="A0A667WXT0"/>
<dbReference type="PANTHER" id="PTHR23507">
    <property type="entry name" value="ZGC:174356"/>
    <property type="match status" value="1"/>
</dbReference>
<feature type="transmembrane region" description="Helical" evidence="24">
    <location>
        <begin position="143"/>
        <end position="164"/>
    </location>
</feature>
<evidence type="ECO:0000256" key="20">
    <source>
        <dbReference type="ARBA" id="ARBA00042514"/>
    </source>
</evidence>
<dbReference type="InterPro" id="IPR011701">
    <property type="entry name" value="MFS"/>
</dbReference>
<feature type="transmembrane region" description="Helical" evidence="24">
    <location>
        <begin position="176"/>
        <end position="196"/>
    </location>
</feature>
<feature type="transmembrane region" description="Helical" evidence="24">
    <location>
        <begin position="208"/>
        <end position="229"/>
    </location>
</feature>
<evidence type="ECO:0000256" key="23">
    <source>
        <dbReference type="SAM" id="MobiDB-lite"/>
    </source>
</evidence>
<keyword evidence="6" id="KW-1003">Cell membrane</keyword>
<keyword evidence="5" id="KW-0813">Transport</keyword>
<evidence type="ECO:0000256" key="8">
    <source>
        <dbReference type="ARBA" id="ARBA00022692"/>
    </source>
</evidence>